<reference evidence="2" key="2">
    <citation type="submission" date="2023-05" db="EMBL/GenBank/DDBJ databases">
        <authorList>
            <person name="Fouks B."/>
        </authorList>
    </citation>
    <scope>NUCLEOTIDE SEQUENCE</scope>
    <source>
        <strain evidence="2">Stay&amp;Tobe</strain>
        <tissue evidence="2">Testes</tissue>
    </source>
</reference>
<protein>
    <submittedName>
        <fullName evidence="2">Uncharacterized protein</fullName>
    </submittedName>
</protein>
<dbReference type="EMBL" id="JASPKZ010000024">
    <property type="protein sequence ID" value="KAJ9601280.1"/>
    <property type="molecule type" value="Genomic_DNA"/>
</dbReference>
<evidence type="ECO:0000256" key="1">
    <source>
        <dbReference type="SAM" id="MobiDB-lite"/>
    </source>
</evidence>
<accession>A0AAD8ALC6</accession>
<keyword evidence="3" id="KW-1185">Reference proteome</keyword>
<evidence type="ECO:0000313" key="2">
    <source>
        <dbReference type="EMBL" id="KAJ9601280.1"/>
    </source>
</evidence>
<evidence type="ECO:0000313" key="3">
    <source>
        <dbReference type="Proteomes" id="UP001233999"/>
    </source>
</evidence>
<feature type="region of interest" description="Disordered" evidence="1">
    <location>
        <begin position="174"/>
        <end position="235"/>
    </location>
</feature>
<feature type="compositionally biased region" description="Basic residues" evidence="1">
    <location>
        <begin position="177"/>
        <end position="195"/>
    </location>
</feature>
<organism evidence="2 3">
    <name type="scientific">Diploptera punctata</name>
    <name type="common">Pacific beetle cockroach</name>
    <dbReference type="NCBI Taxonomy" id="6984"/>
    <lineage>
        <taxon>Eukaryota</taxon>
        <taxon>Metazoa</taxon>
        <taxon>Ecdysozoa</taxon>
        <taxon>Arthropoda</taxon>
        <taxon>Hexapoda</taxon>
        <taxon>Insecta</taxon>
        <taxon>Pterygota</taxon>
        <taxon>Neoptera</taxon>
        <taxon>Polyneoptera</taxon>
        <taxon>Dictyoptera</taxon>
        <taxon>Blattodea</taxon>
        <taxon>Blaberoidea</taxon>
        <taxon>Blaberidae</taxon>
        <taxon>Diplopterinae</taxon>
        <taxon>Diploptera</taxon>
    </lineage>
</organism>
<feature type="compositionally biased region" description="Basic and acidic residues" evidence="1">
    <location>
        <begin position="202"/>
        <end position="235"/>
    </location>
</feature>
<feature type="region of interest" description="Disordered" evidence="1">
    <location>
        <begin position="283"/>
        <end position="305"/>
    </location>
</feature>
<comment type="caution">
    <text evidence="2">The sequence shown here is derived from an EMBL/GenBank/DDBJ whole genome shotgun (WGS) entry which is preliminary data.</text>
</comment>
<feature type="non-terminal residue" evidence="2">
    <location>
        <position position="1"/>
    </location>
</feature>
<reference evidence="2" key="1">
    <citation type="journal article" date="2023" name="IScience">
        <title>Live-bearing cockroach genome reveals convergent evolutionary mechanisms linked to viviparity in insects and beyond.</title>
        <authorList>
            <person name="Fouks B."/>
            <person name="Harrison M.C."/>
            <person name="Mikhailova A.A."/>
            <person name="Marchal E."/>
            <person name="English S."/>
            <person name="Carruthers M."/>
            <person name="Jennings E.C."/>
            <person name="Chiamaka E.L."/>
            <person name="Frigard R.A."/>
            <person name="Pippel M."/>
            <person name="Attardo G.M."/>
            <person name="Benoit J.B."/>
            <person name="Bornberg-Bauer E."/>
            <person name="Tobe S.S."/>
        </authorList>
    </citation>
    <scope>NUCLEOTIDE SEQUENCE</scope>
    <source>
        <strain evidence="2">Stay&amp;Tobe</strain>
    </source>
</reference>
<proteinExistence type="predicted"/>
<name>A0AAD8ALC6_DIPPU</name>
<dbReference type="Proteomes" id="UP001233999">
    <property type="component" value="Unassembled WGS sequence"/>
</dbReference>
<gene>
    <name evidence="2" type="ORF">L9F63_000575</name>
</gene>
<feature type="compositionally biased region" description="Polar residues" evidence="1">
    <location>
        <begin position="291"/>
        <end position="305"/>
    </location>
</feature>
<dbReference type="AlphaFoldDB" id="A0AAD8ALC6"/>
<sequence>VEMVSVFLQEKATYQRWITLTIGINFNFEIKKRHTLVPSLMESDLETKIFNRPRYRRHAELTEDTRNKIWKMWERLGAKGKTKSKKKWHDRKIMNEDTDNKIWKMWKKSREKRKTQRKNKLRDNKERITTRLMMESRPAHHNIKKQEEMHKAMLRKILKIDITNKQLDKMRTDHYNKMRKRREFVVTLRKRRRKNAPNSKKIIKEKSKFEENKKNEKNKNSNSKKKNENQKLDKSKNIVINEKEIGCKEEVVKKLERNCKPQNCIKGNWRSREHVQPLQTNSRHAVKCGSGQHTQVPQLDNKFQL</sequence>